<comment type="subcellular location">
    <subcellularLocation>
        <location evidence="1">Membrane</location>
        <topology evidence="1">Multi-pass membrane protein</topology>
    </subcellularLocation>
</comment>
<proteinExistence type="inferred from homology"/>
<dbReference type="AlphaFoldDB" id="A0AA35G6D9"/>
<dbReference type="InterPro" id="IPR003557">
    <property type="entry name" value="Cyt_c_biogenesis_CcmC"/>
</dbReference>
<feature type="transmembrane region" description="Helical" evidence="8">
    <location>
        <begin position="12"/>
        <end position="35"/>
    </location>
</feature>
<dbReference type="InterPro" id="IPR045062">
    <property type="entry name" value="Cyt_c_biogenesis_CcsA/CcmC"/>
</dbReference>
<dbReference type="GO" id="GO:0005886">
    <property type="term" value="C:plasma membrane"/>
    <property type="evidence" value="ECO:0007669"/>
    <property type="project" value="TreeGrafter"/>
</dbReference>
<evidence type="ECO:0000256" key="3">
    <source>
        <dbReference type="ARBA" id="ARBA00016463"/>
    </source>
</evidence>
<dbReference type="InterPro" id="IPR002541">
    <property type="entry name" value="Cyt_c_assembly"/>
</dbReference>
<keyword evidence="4 8" id="KW-0812">Transmembrane</keyword>
<dbReference type="Pfam" id="PF01578">
    <property type="entry name" value="Cytochrom_C_asm"/>
    <property type="match status" value="1"/>
</dbReference>
<evidence type="ECO:0000256" key="4">
    <source>
        <dbReference type="ARBA" id="ARBA00022692"/>
    </source>
</evidence>
<dbReference type="Proteomes" id="UP001163687">
    <property type="component" value="Chromosome"/>
</dbReference>
<protein>
    <recommendedName>
        <fullName evidence="3">Heme exporter protein C</fullName>
    </recommendedName>
</protein>
<feature type="transmembrane region" description="Helical" evidence="8">
    <location>
        <begin position="89"/>
        <end position="109"/>
    </location>
</feature>
<feature type="transmembrane region" description="Helical" evidence="8">
    <location>
        <begin position="121"/>
        <end position="139"/>
    </location>
</feature>
<feature type="transmembrane region" description="Helical" evidence="8">
    <location>
        <begin position="55"/>
        <end position="77"/>
    </location>
</feature>
<dbReference type="GO" id="GO:0020037">
    <property type="term" value="F:heme binding"/>
    <property type="evidence" value="ECO:0007669"/>
    <property type="project" value="InterPro"/>
</dbReference>
<evidence type="ECO:0000256" key="6">
    <source>
        <dbReference type="ARBA" id="ARBA00022989"/>
    </source>
</evidence>
<keyword evidence="6 8" id="KW-1133">Transmembrane helix</keyword>
<feature type="domain" description="Cytochrome c assembly protein" evidence="9">
    <location>
        <begin position="25"/>
        <end position="177"/>
    </location>
</feature>
<evidence type="ECO:0000256" key="2">
    <source>
        <dbReference type="ARBA" id="ARBA00005840"/>
    </source>
</evidence>
<evidence type="ECO:0000256" key="5">
    <source>
        <dbReference type="ARBA" id="ARBA00022748"/>
    </source>
</evidence>
<evidence type="ECO:0000256" key="8">
    <source>
        <dbReference type="SAM" id="Phobius"/>
    </source>
</evidence>
<feature type="transmembrane region" description="Helical" evidence="8">
    <location>
        <begin position="194"/>
        <end position="212"/>
    </location>
</feature>
<dbReference type="RefSeq" id="WP_264841803.1">
    <property type="nucleotide sequence ID" value="NZ_AP025628.1"/>
</dbReference>
<dbReference type="PRINTS" id="PR01386">
    <property type="entry name" value="CCMCBIOGNSIS"/>
</dbReference>
<keyword evidence="7 8" id="KW-0472">Membrane</keyword>
<dbReference type="PANTHER" id="PTHR30071">
    <property type="entry name" value="HEME EXPORTER PROTEIN C"/>
    <property type="match status" value="1"/>
</dbReference>
<evidence type="ECO:0000259" key="9">
    <source>
        <dbReference type="Pfam" id="PF01578"/>
    </source>
</evidence>
<dbReference type="GO" id="GO:0015232">
    <property type="term" value="F:heme transmembrane transporter activity"/>
    <property type="evidence" value="ECO:0007669"/>
    <property type="project" value="InterPro"/>
</dbReference>
<sequence>MRESRARPPAASRVGGPLLALAGAVAIVAGLYLALVQAPRDVHLGDVQRLFYLHVAVAWNGFLAFTVVLVGSALYLVTRDRRWDRLAYASGEVGVLFMTLVLVTGSLWARPVWNTWWTWDPRLTTSLILWFMYVGYLLIRSAAEGDARRARYAAVYGIVAFANVPVVHLSVTWWRSIHPLVVREGQVNVDPRMVPAMVAMTLAFTLVYGWFLQQRARLEAVREALAALRARAGEGAMSG</sequence>
<dbReference type="GO" id="GO:0017004">
    <property type="term" value="P:cytochrome complex assembly"/>
    <property type="evidence" value="ECO:0007669"/>
    <property type="project" value="UniProtKB-KW"/>
</dbReference>
<evidence type="ECO:0000313" key="11">
    <source>
        <dbReference type="Proteomes" id="UP001163687"/>
    </source>
</evidence>
<name>A0AA35G6D9_9FIRM</name>
<dbReference type="EMBL" id="AP025628">
    <property type="protein sequence ID" value="BDG61126.1"/>
    <property type="molecule type" value="Genomic_DNA"/>
</dbReference>
<dbReference type="PANTHER" id="PTHR30071:SF1">
    <property type="entry name" value="CYTOCHROME B_B6 PROTEIN-RELATED"/>
    <property type="match status" value="1"/>
</dbReference>
<evidence type="ECO:0000256" key="7">
    <source>
        <dbReference type="ARBA" id="ARBA00023136"/>
    </source>
</evidence>
<gene>
    <name evidence="10" type="ORF">caldi_22160</name>
</gene>
<keyword evidence="5" id="KW-0201">Cytochrome c-type biogenesis</keyword>
<keyword evidence="11" id="KW-1185">Reference proteome</keyword>
<reference evidence="10" key="1">
    <citation type="submission" date="2022-03" db="EMBL/GenBank/DDBJ databases">
        <title>Complete genome sequence of Caldinitratiruptor microaerophilus.</title>
        <authorList>
            <person name="Mukaiyama R."/>
            <person name="Nishiyama T."/>
            <person name="Ueda K."/>
        </authorList>
    </citation>
    <scope>NUCLEOTIDE SEQUENCE</scope>
    <source>
        <strain evidence="10">JCM 16183</strain>
    </source>
</reference>
<organism evidence="10 11">
    <name type="scientific">Caldinitratiruptor microaerophilus</name>
    <dbReference type="NCBI Taxonomy" id="671077"/>
    <lineage>
        <taxon>Bacteria</taxon>
        <taxon>Bacillati</taxon>
        <taxon>Bacillota</taxon>
        <taxon>Clostridia</taxon>
        <taxon>Eubacteriales</taxon>
        <taxon>Symbiobacteriaceae</taxon>
        <taxon>Caldinitratiruptor</taxon>
    </lineage>
</organism>
<dbReference type="KEGG" id="cmic:caldi_22160"/>
<feature type="transmembrane region" description="Helical" evidence="8">
    <location>
        <begin position="151"/>
        <end position="174"/>
    </location>
</feature>
<evidence type="ECO:0000256" key="1">
    <source>
        <dbReference type="ARBA" id="ARBA00004141"/>
    </source>
</evidence>
<accession>A0AA35G6D9</accession>
<comment type="similarity">
    <text evidence="2">Belongs to the CcmC/CycZ/HelC family.</text>
</comment>
<evidence type="ECO:0000313" key="10">
    <source>
        <dbReference type="EMBL" id="BDG61126.1"/>
    </source>
</evidence>